<accession>A0A2C9V3Z2</accession>
<protein>
    <submittedName>
        <fullName evidence="3">Uncharacterized protein</fullName>
    </submittedName>
</protein>
<reference evidence="3" key="1">
    <citation type="submission" date="2016-02" db="EMBL/GenBank/DDBJ databases">
        <title>WGS assembly of Manihot esculenta.</title>
        <authorList>
            <person name="Bredeson J.V."/>
            <person name="Prochnik S.E."/>
            <person name="Lyons J.B."/>
            <person name="Schmutz J."/>
            <person name="Grimwood J."/>
            <person name="Vrebalov J."/>
            <person name="Bart R.S."/>
            <person name="Amuge T."/>
            <person name="Ferguson M.E."/>
            <person name="Green R."/>
            <person name="Putnam N."/>
            <person name="Stites J."/>
            <person name="Rounsley S."/>
            <person name="Rokhsar D.S."/>
        </authorList>
    </citation>
    <scope>NUCLEOTIDE SEQUENCE [LARGE SCALE GENOMIC DNA]</scope>
    <source>
        <tissue evidence="3">Leaf</tissue>
    </source>
</reference>
<feature type="signal peptide" evidence="2">
    <location>
        <begin position="1"/>
        <end position="17"/>
    </location>
</feature>
<sequence length="79" mass="9157">MTLIHCFFLYCLPMASKESMMSQIPTNTGIKSMLLFQITHLINLIFANLQVISINYTAKMKKLLTIYQHYSPHFTLAMI</sequence>
<evidence type="ECO:0000256" key="1">
    <source>
        <dbReference type="SAM" id="Phobius"/>
    </source>
</evidence>
<name>A0A2C9V3Z2_MANES</name>
<keyword evidence="1" id="KW-0472">Membrane</keyword>
<feature type="transmembrane region" description="Helical" evidence="1">
    <location>
        <begin position="33"/>
        <end position="52"/>
    </location>
</feature>
<keyword evidence="2" id="KW-0732">Signal</keyword>
<keyword evidence="1" id="KW-1133">Transmembrane helix</keyword>
<evidence type="ECO:0000313" key="3">
    <source>
        <dbReference type="EMBL" id="OAY39120.1"/>
    </source>
</evidence>
<feature type="chain" id="PRO_5013333709" evidence="2">
    <location>
        <begin position="18"/>
        <end position="79"/>
    </location>
</feature>
<evidence type="ECO:0000256" key="2">
    <source>
        <dbReference type="SAM" id="SignalP"/>
    </source>
</evidence>
<keyword evidence="1" id="KW-0812">Transmembrane</keyword>
<dbReference type="AlphaFoldDB" id="A0A2C9V3Z2"/>
<dbReference type="EMBL" id="CM004396">
    <property type="protein sequence ID" value="OAY39120.1"/>
    <property type="molecule type" value="Genomic_DNA"/>
</dbReference>
<gene>
    <name evidence="3" type="ORF">MANES_10G069100</name>
</gene>
<proteinExistence type="predicted"/>
<organism evidence="3">
    <name type="scientific">Manihot esculenta</name>
    <name type="common">Cassava</name>
    <name type="synonym">Jatropha manihot</name>
    <dbReference type="NCBI Taxonomy" id="3983"/>
    <lineage>
        <taxon>Eukaryota</taxon>
        <taxon>Viridiplantae</taxon>
        <taxon>Streptophyta</taxon>
        <taxon>Embryophyta</taxon>
        <taxon>Tracheophyta</taxon>
        <taxon>Spermatophyta</taxon>
        <taxon>Magnoliopsida</taxon>
        <taxon>eudicotyledons</taxon>
        <taxon>Gunneridae</taxon>
        <taxon>Pentapetalae</taxon>
        <taxon>rosids</taxon>
        <taxon>fabids</taxon>
        <taxon>Malpighiales</taxon>
        <taxon>Euphorbiaceae</taxon>
        <taxon>Crotonoideae</taxon>
        <taxon>Manihoteae</taxon>
        <taxon>Manihot</taxon>
    </lineage>
</organism>